<dbReference type="InterPro" id="IPR023393">
    <property type="entry name" value="START-like_dom_sf"/>
</dbReference>
<dbReference type="InterPro" id="IPR019587">
    <property type="entry name" value="Polyketide_cyclase/dehydratase"/>
</dbReference>
<gene>
    <name evidence="2" type="ORF">DFP88_104301</name>
</gene>
<dbReference type="RefSeq" id="WP_110815200.1">
    <property type="nucleotide sequence ID" value="NZ_QJTE01000004.1"/>
</dbReference>
<evidence type="ECO:0000256" key="1">
    <source>
        <dbReference type="SAM" id="Phobius"/>
    </source>
</evidence>
<dbReference type="AlphaFoldDB" id="A0A318SNY4"/>
<dbReference type="OrthoDB" id="9797595at2"/>
<organism evidence="2 3">
    <name type="scientific">Pseudoroseicyclus aestuarii</name>
    <dbReference type="NCBI Taxonomy" id="1795041"/>
    <lineage>
        <taxon>Bacteria</taxon>
        <taxon>Pseudomonadati</taxon>
        <taxon>Pseudomonadota</taxon>
        <taxon>Alphaproteobacteria</taxon>
        <taxon>Rhodobacterales</taxon>
        <taxon>Paracoccaceae</taxon>
        <taxon>Pseudoroseicyclus</taxon>
    </lineage>
</organism>
<sequence length="219" mass="23638">MSRTITYPRSRTGASGALGLVALAAAGLYLGYKGSRRSEPAPAVYIDDAPRRTARGARDSRRARGQAVVGRSVTINKTPREVYDFWRDFGNLARFMENIEAVSTVGEVTSWTVAAPLGRSVTILSRVTEDRPGEVIAWASTAQSDIETRGRVRFREAPGGRGTHVEAVIAYTPPGGAIGRLAAGLFQLAPEVQARRDLKRLKALMETGEIPTNSNRKAA</sequence>
<dbReference type="Pfam" id="PF10604">
    <property type="entry name" value="Polyketide_cyc2"/>
    <property type="match status" value="1"/>
</dbReference>
<proteinExistence type="predicted"/>
<keyword evidence="1" id="KW-0472">Membrane</keyword>
<evidence type="ECO:0000313" key="2">
    <source>
        <dbReference type="EMBL" id="PYE82544.1"/>
    </source>
</evidence>
<dbReference type="PANTHER" id="PTHR33824:SF7">
    <property type="entry name" value="POLYKETIDE CYCLASE_DEHYDRASE AND LIPID TRANSPORT SUPERFAMILY PROTEIN"/>
    <property type="match status" value="1"/>
</dbReference>
<keyword evidence="1" id="KW-0812">Transmembrane</keyword>
<dbReference type="EMBL" id="QJTE01000004">
    <property type="protein sequence ID" value="PYE82544.1"/>
    <property type="molecule type" value="Genomic_DNA"/>
</dbReference>
<protein>
    <submittedName>
        <fullName evidence="2">Putative membrane protein</fullName>
    </submittedName>
</protein>
<feature type="transmembrane region" description="Helical" evidence="1">
    <location>
        <begin position="12"/>
        <end position="32"/>
    </location>
</feature>
<keyword evidence="3" id="KW-1185">Reference proteome</keyword>
<dbReference type="PANTHER" id="PTHR33824">
    <property type="entry name" value="POLYKETIDE CYCLASE/DEHYDRASE AND LIPID TRANSPORT SUPERFAMILY PROTEIN"/>
    <property type="match status" value="1"/>
</dbReference>
<comment type="caution">
    <text evidence="2">The sequence shown here is derived from an EMBL/GenBank/DDBJ whole genome shotgun (WGS) entry which is preliminary data.</text>
</comment>
<reference evidence="2 3" key="1">
    <citation type="submission" date="2018-06" db="EMBL/GenBank/DDBJ databases">
        <title>Genomic Encyclopedia of Type Strains, Phase III (KMG-III): the genomes of soil and plant-associated and newly described type strains.</title>
        <authorList>
            <person name="Whitman W."/>
        </authorList>
    </citation>
    <scope>NUCLEOTIDE SEQUENCE [LARGE SCALE GENOMIC DNA]</scope>
    <source>
        <strain evidence="2 3">CECT 9025</strain>
    </source>
</reference>
<dbReference type="SUPFAM" id="SSF55961">
    <property type="entry name" value="Bet v1-like"/>
    <property type="match status" value="1"/>
</dbReference>
<dbReference type="CDD" id="cd07817">
    <property type="entry name" value="SRPBCC_8"/>
    <property type="match status" value="1"/>
</dbReference>
<dbReference type="InterPro" id="IPR047137">
    <property type="entry name" value="ORF3"/>
</dbReference>
<dbReference type="Gene3D" id="3.30.530.20">
    <property type="match status" value="1"/>
</dbReference>
<keyword evidence="1" id="KW-1133">Transmembrane helix</keyword>
<dbReference type="Proteomes" id="UP000248311">
    <property type="component" value="Unassembled WGS sequence"/>
</dbReference>
<name>A0A318SNY4_9RHOB</name>
<accession>A0A318SNY4</accession>
<evidence type="ECO:0000313" key="3">
    <source>
        <dbReference type="Proteomes" id="UP000248311"/>
    </source>
</evidence>